<gene>
    <name evidence="3" type="ORF">SAMN05421676_10785</name>
</gene>
<dbReference type="RefSeq" id="WP_093135681.1">
    <property type="nucleotide sequence ID" value="NZ_FOHJ01000007.1"/>
</dbReference>
<name>A0A1I0GMN8_9BACI</name>
<dbReference type="STRING" id="237682.SAMN05421676_10785"/>
<dbReference type="InterPro" id="IPR013766">
    <property type="entry name" value="Thioredoxin_domain"/>
</dbReference>
<dbReference type="GO" id="GO:0016209">
    <property type="term" value="F:antioxidant activity"/>
    <property type="evidence" value="ECO:0007669"/>
    <property type="project" value="InterPro"/>
</dbReference>
<dbReference type="OrthoDB" id="25753at2"/>
<dbReference type="EMBL" id="FOHJ01000007">
    <property type="protein sequence ID" value="SET72496.1"/>
    <property type="molecule type" value="Genomic_DNA"/>
</dbReference>
<evidence type="ECO:0000313" key="4">
    <source>
        <dbReference type="Proteomes" id="UP000199095"/>
    </source>
</evidence>
<dbReference type="PROSITE" id="PS51352">
    <property type="entry name" value="THIOREDOXIN_2"/>
    <property type="match status" value="1"/>
</dbReference>
<dbReference type="Gene3D" id="3.40.30.10">
    <property type="entry name" value="Glutaredoxin"/>
    <property type="match status" value="1"/>
</dbReference>
<dbReference type="InterPro" id="IPR017937">
    <property type="entry name" value="Thioredoxin_CS"/>
</dbReference>
<dbReference type="GO" id="GO:0016491">
    <property type="term" value="F:oxidoreductase activity"/>
    <property type="evidence" value="ECO:0007669"/>
    <property type="project" value="InterPro"/>
</dbReference>
<evidence type="ECO:0000256" key="1">
    <source>
        <dbReference type="ARBA" id="ARBA00023157"/>
    </source>
</evidence>
<keyword evidence="1" id="KW-1015">Disulfide bond</keyword>
<dbReference type="CDD" id="cd02966">
    <property type="entry name" value="TlpA_like_family"/>
    <property type="match status" value="1"/>
</dbReference>
<proteinExistence type="predicted"/>
<dbReference type="PANTHER" id="PTHR42852:SF1">
    <property type="entry name" value="THIOREDOXIN-LIKE PROTEIN YNEN"/>
    <property type="match status" value="1"/>
</dbReference>
<dbReference type="InterPro" id="IPR000866">
    <property type="entry name" value="AhpC/TSA"/>
</dbReference>
<dbReference type="Proteomes" id="UP000199095">
    <property type="component" value="Unassembled WGS sequence"/>
</dbReference>
<sequence length="173" mass="19724">MKKAIILVVLAGMFFWAVYDSVFQSNEKEAEENVGIKVGDHAPDFELTTLTGEAKTLSDYRGKPVMVNFWASWCGPCRSEMPAMQKVYEEQNINILAVNLTSTEIRKQDVPDFVDEFGLSFPILLDKELNVGTKYQIQPIPTSFFINSEGIISYKHTGPLNEERIMQEFEKMK</sequence>
<protein>
    <submittedName>
        <fullName evidence="3">Peroxiredoxin</fullName>
    </submittedName>
</protein>
<dbReference type="AlphaFoldDB" id="A0A1I0GMN8"/>
<organism evidence="3 4">
    <name type="scientific">Salinibacillus kushneri</name>
    <dbReference type="NCBI Taxonomy" id="237682"/>
    <lineage>
        <taxon>Bacteria</taxon>
        <taxon>Bacillati</taxon>
        <taxon>Bacillota</taxon>
        <taxon>Bacilli</taxon>
        <taxon>Bacillales</taxon>
        <taxon>Bacillaceae</taxon>
        <taxon>Salinibacillus</taxon>
    </lineage>
</organism>
<evidence type="ECO:0000259" key="2">
    <source>
        <dbReference type="PROSITE" id="PS51352"/>
    </source>
</evidence>
<dbReference type="PANTHER" id="PTHR42852">
    <property type="entry name" value="THIOL:DISULFIDE INTERCHANGE PROTEIN DSBE"/>
    <property type="match status" value="1"/>
</dbReference>
<dbReference type="InterPro" id="IPR036249">
    <property type="entry name" value="Thioredoxin-like_sf"/>
</dbReference>
<feature type="domain" description="Thioredoxin" evidence="2">
    <location>
        <begin position="36"/>
        <end position="173"/>
    </location>
</feature>
<dbReference type="Pfam" id="PF00578">
    <property type="entry name" value="AhpC-TSA"/>
    <property type="match status" value="1"/>
</dbReference>
<evidence type="ECO:0000313" key="3">
    <source>
        <dbReference type="EMBL" id="SET72496.1"/>
    </source>
</evidence>
<dbReference type="SUPFAM" id="SSF52833">
    <property type="entry name" value="Thioredoxin-like"/>
    <property type="match status" value="1"/>
</dbReference>
<keyword evidence="4" id="KW-1185">Reference proteome</keyword>
<reference evidence="4" key="1">
    <citation type="submission" date="2016-10" db="EMBL/GenBank/DDBJ databases">
        <authorList>
            <person name="Varghese N."/>
            <person name="Submissions S."/>
        </authorList>
    </citation>
    <scope>NUCLEOTIDE SEQUENCE [LARGE SCALE GENOMIC DNA]</scope>
    <source>
        <strain evidence="4">CGMCC 1.3566</strain>
    </source>
</reference>
<dbReference type="PROSITE" id="PS00194">
    <property type="entry name" value="THIOREDOXIN_1"/>
    <property type="match status" value="1"/>
</dbReference>
<dbReference type="InterPro" id="IPR050553">
    <property type="entry name" value="Thioredoxin_ResA/DsbE_sf"/>
</dbReference>
<accession>A0A1I0GMN8</accession>